<organism evidence="2 3">
    <name type="scientific">Sorghum bicolor</name>
    <name type="common">Sorghum</name>
    <name type="synonym">Sorghum vulgare</name>
    <dbReference type="NCBI Taxonomy" id="4558"/>
    <lineage>
        <taxon>Eukaryota</taxon>
        <taxon>Viridiplantae</taxon>
        <taxon>Streptophyta</taxon>
        <taxon>Embryophyta</taxon>
        <taxon>Tracheophyta</taxon>
        <taxon>Spermatophyta</taxon>
        <taxon>Magnoliopsida</taxon>
        <taxon>Liliopsida</taxon>
        <taxon>Poales</taxon>
        <taxon>Poaceae</taxon>
        <taxon>PACMAD clade</taxon>
        <taxon>Panicoideae</taxon>
        <taxon>Andropogonodae</taxon>
        <taxon>Andropogoneae</taxon>
        <taxon>Sorghinae</taxon>
        <taxon>Sorghum</taxon>
    </lineage>
</organism>
<protein>
    <submittedName>
        <fullName evidence="2">Uncharacterized protein</fullName>
    </submittedName>
</protein>
<proteinExistence type="predicted"/>
<dbReference type="OMA" id="NGQVLQC"/>
<dbReference type="Proteomes" id="UP000000768">
    <property type="component" value="Chromosome 5"/>
</dbReference>
<feature type="signal peptide" evidence="1">
    <location>
        <begin position="1"/>
        <end position="23"/>
    </location>
</feature>
<evidence type="ECO:0000313" key="2">
    <source>
        <dbReference type="EMBL" id="KXG29024.1"/>
    </source>
</evidence>
<name>A0A1B6PTM9_SORBI</name>
<evidence type="ECO:0000256" key="1">
    <source>
        <dbReference type="SAM" id="SignalP"/>
    </source>
</evidence>
<accession>A0A1B6PTM9</accession>
<dbReference type="PROSITE" id="PS51257">
    <property type="entry name" value="PROKAR_LIPOPROTEIN"/>
    <property type="match status" value="1"/>
</dbReference>
<gene>
    <name evidence="2" type="ORF">SORBI_3005G200400</name>
</gene>
<keyword evidence="1" id="KW-0732">Signal</keyword>
<keyword evidence="3" id="KW-1185">Reference proteome</keyword>
<dbReference type="InParanoid" id="A0A1B6PTM9"/>
<evidence type="ECO:0000313" key="3">
    <source>
        <dbReference type="Proteomes" id="UP000000768"/>
    </source>
</evidence>
<feature type="chain" id="PRO_5008589173" evidence="1">
    <location>
        <begin position="24"/>
        <end position="78"/>
    </location>
</feature>
<dbReference type="EMBL" id="CM000764">
    <property type="protein sequence ID" value="KXG29024.1"/>
    <property type="molecule type" value="Genomic_DNA"/>
</dbReference>
<dbReference type="Gramene" id="KXG29024">
    <property type="protein sequence ID" value="KXG29024"/>
    <property type="gene ID" value="SORBI_3005G200400"/>
</dbReference>
<reference evidence="3" key="2">
    <citation type="journal article" date="2018" name="Plant J.">
        <title>The Sorghum bicolor reference genome: improved assembly, gene annotations, a transcriptome atlas, and signatures of genome organization.</title>
        <authorList>
            <person name="McCormick R.F."/>
            <person name="Truong S.K."/>
            <person name="Sreedasyam A."/>
            <person name="Jenkins J."/>
            <person name="Shu S."/>
            <person name="Sims D."/>
            <person name="Kennedy M."/>
            <person name="Amirebrahimi M."/>
            <person name="Weers B.D."/>
            <person name="McKinley B."/>
            <person name="Mattison A."/>
            <person name="Morishige D.T."/>
            <person name="Grimwood J."/>
            <person name="Schmutz J."/>
            <person name="Mullet J.E."/>
        </authorList>
    </citation>
    <scope>NUCLEOTIDE SEQUENCE [LARGE SCALE GENOMIC DNA]</scope>
    <source>
        <strain evidence="3">cv. BTx623</strain>
    </source>
</reference>
<reference evidence="2 3" key="1">
    <citation type="journal article" date="2009" name="Nature">
        <title>The Sorghum bicolor genome and the diversification of grasses.</title>
        <authorList>
            <person name="Paterson A.H."/>
            <person name="Bowers J.E."/>
            <person name="Bruggmann R."/>
            <person name="Dubchak I."/>
            <person name="Grimwood J."/>
            <person name="Gundlach H."/>
            <person name="Haberer G."/>
            <person name="Hellsten U."/>
            <person name="Mitros T."/>
            <person name="Poliakov A."/>
            <person name="Schmutz J."/>
            <person name="Spannagl M."/>
            <person name="Tang H."/>
            <person name="Wang X."/>
            <person name="Wicker T."/>
            <person name="Bharti A.K."/>
            <person name="Chapman J."/>
            <person name="Feltus F.A."/>
            <person name="Gowik U."/>
            <person name="Grigoriev I.V."/>
            <person name="Lyons E."/>
            <person name="Maher C.A."/>
            <person name="Martis M."/>
            <person name="Narechania A."/>
            <person name="Otillar R.P."/>
            <person name="Penning B.W."/>
            <person name="Salamov A.A."/>
            <person name="Wang Y."/>
            <person name="Zhang L."/>
            <person name="Carpita N.C."/>
            <person name="Freeling M."/>
            <person name="Gingle A.R."/>
            <person name="Hash C.T."/>
            <person name="Keller B."/>
            <person name="Klein P."/>
            <person name="Kresovich S."/>
            <person name="McCann M.C."/>
            <person name="Ming R."/>
            <person name="Peterson D.G."/>
            <person name="Mehboob-ur-Rahman"/>
            <person name="Ware D."/>
            <person name="Westhoff P."/>
            <person name="Mayer K.F."/>
            <person name="Messing J."/>
            <person name="Rokhsar D.S."/>
        </authorList>
    </citation>
    <scope>NUCLEOTIDE SEQUENCE [LARGE SCALE GENOMIC DNA]</scope>
    <source>
        <strain evidence="3">cv. BTx623</strain>
    </source>
</reference>
<sequence>MRAECAVLCIVLVIMSSTTLTSSCNGVPTTISFHLPGCTFALCISECSVIAIRNGQVLQCSNCQKKDQYNATACFVTN</sequence>
<dbReference type="AlphaFoldDB" id="A0A1B6PTM9"/>